<evidence type="ECO:0000313" key="8">
    <source>
        <dbReference type="Proteomes" id="UP000295500"/>
    </source>
</evidence>
<dbReference type="CDD" id="cd11644">
    <property type="entry name" value="Precorrin-6Y-MT"/>
    <property type="match status" value="1"/>
</dbReference>
<dbReference type="Pfam" id="PF00590">
    <property type="entry name" value="TP_methylase"/>
    <property type="match status" value="1"/>
</dbReference>
<evidence type="ECO:0000313" key="7">
    <source>
        <dbReference type="EMBL" id="TDP51951.1"/>
    </source>
</evidence>
<dbReference type="Gene3D" id="3.40.1010.10">
    <property type="entry name" value="Cobalt-precorrin-4 Transmethylase, Domain 1"/>
    <property type="match status" value="1"/>
</dbReference>
<feature type="domain" description="Tetrapyrrole methylase" evidence="6">
    <location>
        <begin position="3"/>
        <end position="189"/>
    </location>
</feature>
<dbReference type="EMBL" id="SNXO01000028">
    <property type="protein sequence ID" value="TDP51951.1"/>
    <property type="molecule type" value="Genomic_DNA"/>
</dbReference>
<gene>
    <name evidence="7" type="ORF">EV211_1289</name>
</gene>
<keyword evidence="8" id="KW-1185">Reference proteome</keyword>
<dbReference type="RefSeq" id="WP_133528865.1">
    <property type="nucleotide sequence ID" value="NZ_SNXO01000028.1"/>
</dbReference>
<dbReference type="InterPro" id="IPR000878">
    <property type="entry name" value="4pyrrol_Mease"/>
</dbReference>
<dbReference type="OrthoDB" id="9780707at2"/>
<keyword evidence="5" id="KW-0949">S-adenosyl-L-methionine</keyword>
<dbReference type="Proteomes" id="UP000295500">
    <property type="component" value="Unassembled WGS sequence"/>
</dbReference>
<proteinExistence type="predicted"/>
<accession>A0A4V6PUW5</accession>
<sequence>MNVTVVGAGPGSPELFTGKMKKAVSEADLVLTSERLVHDMKLLNVNAKACGIKETLEYIDEKADSEERLCVVASGDTGFYSIASTIARQAGKGVTVERICGISSMQYFAAVTDHGYETMKLVSLHGRGSSIVPFVCYNKSVFALTGGALKASDIVRELADKEMDHVQVFIGENLTMESERIVQGKPSELAQLEFDDLAVMIVDNPEAADSNMVLRDEDFIRGKVPMTKETIRCIAAAELAIKPGDVVYDVGAGTGAMTCTMALAANESFVYAVEKKAEAVELVHANMKNLGIYNIDLKSGSAPEAMEGFPPADKVFIGGSCGNLREIVERVLAANEAAVIVITAVTLETLSEAQVLFKSLELKTDIKCINISKAEKLGRYDLMKAENPIYILRGEKDD</sequence>
<evidence type="ECO:0000256" key="1">
    <source>
        <dbReference type="ARBA" id="ARBA00004953"/>
    </source>
</evidence>
<dbReference type="NCBIfam" id="TIGR02469">
    <property type="entry name" value="CbiT"/>
    <property type="match status" value="1"/>
</dbReference>
<dbReference type="GO" id="GO:0008276">
    <property type="term" value="F:protein methyltransferase activity"/>
    <property type="evidence" value="ECO:0007669"/>
    <property type="project" value="InterPro"/>
</dbReference>
<name>A0A4V6PUW5_9FIRM</name>
<dbReference type="GO" id="GO:0009236">
    <property type="term" value="P:cobalamin biosynthetic process"/>
    <property type="evidence" value="ECO:0007669"/>
    <property type="project" value="UniProtKB-UniPathway"/>
</dbReference>
<dbReference type="SUPFAM" id="SSF53335">
    <property type="entry name" value="S-adenosyl-L-methionine-dependent methyltransferases"/>
    <property type="match status" value="1"/>
</dbReference>
<dbReference type="Pfam" id="PF01135">
    <property type="entry name" value="PCMT"/>
    <property type="match status" value="1"/>
</dbReference>
<comment type="caution">
    <text evidence="7">The sequence shown here is derived from an EMBL/GenBank/DDBJ whole genome shotgun (WGS) entry which is preliminary data.</text>
</comment>
<comment type="pathway">
    <text evidence="1">Cofactor biosynthesis; adenosylcobalamin biosynthesis.</text>
</comment>
<keyword evidence="3 7" id="KW-0489">Methyltransferase</keyword>
<dbReference type="GO" id="GO:0032259">
    <property type="term" value="P:methylation"/>
    <property type="evidence" value="ECO:0007669"/>
    <property type="project" value="UniProtKB-KW"/>
</dbReference>
<dbReference type="InterPro" id="IPR050714">
    <property type="entry name" value="Cobalamin_biosynth_MTase"/>
</dbReference>
<evidence type="ECO:0000256" key="3">
    <source>
        <dbReference type="ARBA" id="ARBA00022603"/>
    </source>
</evidence>
<dbReference type="InterPro" id="IPR014777">
    <property type="entry name" value="4pyrrole_Mease_sub1"/>
</dbReference>
<organism evidence="7 8">
    <name type="scientific">Aminicella lysinilytica</name>
    <dbReference type="NCBI Taxonomy" id="433323"/>
    <lineage>
        <taxon>Bacteria</taxon>
        <taxon>Bacillati</taxon>
        <taxon>Bacillota</taxon>
        <taxon>Clostridia</taxon>
        <taxon>Peptostreptococcales</taxon>
        <taxon>Anaerovoracaceae</taxon>
        <taxon>Aminicella</taxon>
    </lineage>
</organism>
<evidence type="ECO:0000259" key="6">
    <source>
        <dbReference type="Pfam" id="PF00590"/>
    </source>
</evidence>
<dbReference type="AlphaFoldDB" id="A0A4V6PUW5"/>
<evidence type="ECO:0000256" key="5">
    <source>
        <dbReference type="ARBA" id="ARBA00022691"/>
    </source>
</evidence>
<dbReference type="Gene3D" id="3.40.50.150">
    <property type="entry name" value="Vaccinia Virus protein VP39"/>
    <property type="match status" value="1"/>
</dbReference>
<evidence type="ECO:0000256" key="4">
    <source>
        <dbReference type="ARBA" id="ARBA00022679"/>
    </source>
</evidence>
<reference evidence="7 8" key="1">
    <citation type="submission" date="2019-03" db="EMBL/GenBank/DDBJ databases">
        <title>Genomic Encyclopedia of Type Strains, Phase IV (KMG-IV): sequencing the most valuable type-strain genomes for metagenomic binning, comparative biology and taxonomic classification.</title>
        <authorList>
            <person name="Goeker M."/>
        </authorList>
    </citation>
    <scope>NUCLEOTIDE SEQUENCE [LARGE SCALE GENOMIC DNA]</scope>
    <source>
        <strain evidence="7 8">DSM 28287</strain>
    </source>
</reference>
<dbReference type="InterPro" id="IPR012818">
    <property type="entry name" value="CbiE"/>
</dbReference>
<keyword evidence="2" id="KW-0169">Cobalamin biosynthesis</keyword>
<dbReference type="UniPathway" id="UPA00148"/>
<evidence type="ECO:0000256" key="2">
    <source>
        <dbReference type="ARBA" id="ARBA00022573"/>
    </source>
</evidence>
<dbReference type="InterPro" id="IPR035996">
    <property type="entry name" value="4pyrrol_Methylase_sf"/>
</dbReference>
<dbReference type="SUPFAM" id="SSF53790">
    <property type="entry name" value="Tetrapyrrole methylase"/>
    <property type="match status" value="1"/>
</dbReference>
<protein>
    <submittedName>
        <fullName evidence="7">Precorrin-6Y C5,15-methyltransferase (Decarboxylating)</fullName>
    </submittedName>
</protein>
<dbReference type="CDD" id="cd02440">
    <property type="entry name" value="AdoMet_MTases"/>
    <property type="match status" value="1"/>
</dbReference>
<dbReference type="PANTHER" id="PTHR43182">
    <property type="entry name" value="COBALT-PRECORRIN-6B C(15)-METHYLTRANSFERASE (DECARBOXYLATING)"/>
    <property type="match status" value="1"/>
</dbReference>
<dbReference type="InterPro" id="IPR029063">
    <property type="entry name" value="SAM-dependent_MTases_sf"/>
</dbReference>
<dbReference type="PANTHER" id="PTHR43182:SF1">
    <property type="entry name" value="COBALT-PRECORRIN-7 C(5)-METHYLTRANSFERASE"/>
    <property type="match status" value="1"/>
</dbReference>
<dbReference type="InterPro" id="IPR014008">
    <property type="entry name" value="Cbl_synth_MTase_CbiT"/>
</dbReference>
<keyword evidence="4 7" id="KW-0808">Transferase</keyword>
<dbReference type="NCBIfam" id="TIGR02467">
    <property type="entry name" value="CbiE"/>
    <property type="match status" value="1"/>
</dbReference>